<geneLocation type="plasmid" evidence="2">
    <name>unnamed4</name>
</geneLocation>
<feature type="domain" description="Acyclic terpene utilisation N-terminal" evidence="1">
    <location>
        <begin position="90"/>
        <end position="188"/>
    </location>
</feature>
<reference evidence="2 3" key="1">
    <citation type="submission" date="2019-03" db="EMBL/GenBank/DDBJ databases">
        <title>Efficiently degradation of phenoxyalkanoic acid herbicides by Cupriavidus oxalaticus strain X32.</title>
        <authorList>
            <person name="Sheng X."/>
        </authorList>
    </citation>
    <scope>NUCLEOTIDE SEQUENCE [LARGE SCALE GENOMIC DNA]</scope>
    <source>
        <strain evidence="2 3">X32</strain>
        <plasmid evidence="2 3">unnamed4</plasmid>
    </source>
</reference>
<dbReference type="Pfam" id="PF07287">
    <property type="entry name" value="AtuA"/>
    <property type="match status" value="2"/>
</dbReference>
<feature type="domain" description="Acyclic terpene utilisation N-terminal" evidence="1">
    <location>
        <begin position="240"/>
        <end position="408"/>
    </location>
</feature>
<dbReference type="InterPro" id="IPR010839">
    <property type="entry name" value="AtuA_N"/>
</dbReference>
<organism evidence="2 3">
    <name type="scientific">Cupriavidus oxalaticus</name>
    <dbReference type="NCBI Taxonomy" id="96344"/>
    <lineage>
        <taxon>Bacteria</taxon>
        <taxon>Pseudomonadati</taxon>
        <taxon>Pseudomonadota</taxon>
        <taxon>Betaproteobacteria</taxon>
        <taxon>Burkholderiales</taxon>
        <taxon>Burkholderiaceae</taxon>
        <taxon>Cupriavidus</taxon>
    </lineage>
</organism>
<sequence length="469" mass="49517">MNVSGSVNVLVPCGSLGVGVRADEVRYGIAQGAHVIATDAGSTDSGAAYLALGISKNTREAVMADLTVLMSAQAERKIPLLIGTSGQAGGDAGVDWTRDIVVEVARKLGVKPRVAMLYSEQSKEELKRKHAQGKIRPLSPSPEIDDALIESCDHIVAVMGPEPYIAALKDGADIVVGGRTSDPAVLAALPLMLGAPPGVAWHAGKTGECGALCSADPTAGSGVLLRIDGGGFQVEALSPNNRCTPTSVSAHMLYENSNPFSLVEPGGQLDVREVQYASTDNRTVRVSGSKWEPKPYTMKLEGAATGKFQTLMLVGILDPEVLADADRFHDSLLAKLHERVGKVIGSAAGDYHLSLRMYGWNGVSGQPGSGGGHLPMEIGMMFVATASTQAMATRIAKACNPIFFHFPAKTGTELPSYGFPFSPAEVERGPVYEFRLNHVVEVDDPLELVRIGWVDLSHGASVLEESQHD</sequence>
<name>A0A4P7LJZ9_9BURK</name>
<keyword evidence="2" id="KW-0614">Plasmid</keyword>
<dbReference type="EMBL" id="CP038639">
    <property type="protein sequence ID" value="QBY56476.1"/>
    <property type="molecule type" value="Genomic_DNA"/>
</dbReference>
<accession>A0A4P7LJZ9</accession>
<evidence type="ECO:0000313" key="2">
    <source>
        <dbReference type="EMBL" id="QBY56476.1"/>
    </source>
</evidence>
<dbReference type="OrthoDB" id="9763456at2"/>
<evidence type="ECO:0000313" key="3">
    <source>
        <dbReference type="Proteomes" id="UP000295294"/>
    </source>
</evidence>
<dbReference type="Proteomes" id="UP000295294">
    <property type="component" value="Plasmid unnamed4"/>
</dbReference>
<evidence type="ECO:0000259" key="1">
    <source>
        <dbReference type="Pfam" id="PF07287"/>
    </source>
</evidence>
<gene>
    <name evidence="2" type="ORF">E0W60_34635</name>
</gene>
<proteinExistence type="predicted"/>
<dbReference type="KEGG" id="cox:E0W60_34635"/>
<protein>
    <submittedName>
        <fullName evidence="2">Acyclic terpene utilization AtuA family protein</fullName>
    </submittedName>
</protein>
<dbReference type="AlphaFoldDB" id="A0A4P7LJZ9"/>